<protein>
    <recommendedName>
        <fullName evidence="1">DUF58 domain-containing protein</fullName>
    </recommendedName>
</protein>
<feature type="non-terminal residue" evidence="2">
    <location>
        <position position="1"/>
    </location>
</feature>
<dbReference type="PANTHER" id="PTHR33608:SF7">
    <property type="entry name" value="DUF58 DOMAIN-CONTAINING PROTEIN"/>
    <property type="match status" value="1"/>
</dbReference>
<dbReference type="Pfam" id="PF01882">
    <property type="entry name" value="DUF58"/>
    <property type="match status" value="1"/>
</dbReference>
<reference evidence="2 3" key="1">
    <citation type="submission" date="2015-09" db="EMBL/GenBank/DDBJ databases">
        <title>Draft genome sequence of Kouleothrix aurantiaca JCM 19913.</title>
        <authorList>
            <person name="Hemp J."/>
        </authorList>
    </citation>
    <scope>NUCLEOTIDE SEQUENCE [LARGE SCALE GENOMIC DNA]</scope>
    <source>
        <strain evidence="2 3">COM-B</strain>
    </source>
</reference>
<keyword evidence="3" id="KW-1185">Reference proteome</keyword>
<dbReference type="PANTHER" id="PTHR33608">
    <property type="entry name" value="BLL2464 PROTEIN"/>
    <property type="match status" value="1"/>
</dbReference>
<dbReference type="AlphaFoldDB" id="A0A0P9CSU1"/>
<dbReference type="EMBL" id="LJCR01002204">
    <property type="protein sequence ID" value="KPV49089.1"/>
    <property type="molecule type" value="Genomic_DNA"/>
</dbReference>
<evidence type="ECO:0000259" key="1">
    <source>
        <dbReference type="Pfam" id="PF01882"/>
    </source>
</evidence>
<sequence length="154" mass="16851">GKARALEMLRFIEAVPPDQPTGLAQSLGAYARQHPHGGLLVVCSDLLAPDNLDAALAALPTPRWQVLVLHLLDPRELAPDLSGPIELEDAETGQRLPLTLDAATLAAYRQQVHGWQERVAGACARRGATYAQVLTSWPLERQVVPYLRIRKIVQ</sequence>
<comment type="caution">
    <text evidence="2">The sequence shown here is derived from an EMBL/GenBank/DDBJ whole genome shotgun (WGS) entry which is preliminary data.</text>
</comment>
<dbReference type="Proteomes" id="UP000050509">
    <property type="component" value="Unassembled WGS sequence"/>
</dbReference>
<accession>A0A0P9CSU1</accession>
<evidence type="ECO:0000313" key="2">
    <source>
        <dbReference type="EMBL" id="KPV49089.1"/>
    </source>
</evidence>
<gene>
    <name evidence="2" type="ORF">SE17_34575</name>
</gene>
<name>A0A0P9CSU1_9CHLR</name>
<organism evidence="2 3">
    <name type="scientific">Kouleothrix aurantiaca</name>
    <dbReference type="NCBI Taxonomy" id="186479"/>
    <lineage>
        <taxon>Bacteria</taxon>
        <taxon>Bacillati</taxon>
        <taxon>Chloroflexota</taxon>
        <taxon>Chloroflexia</taxon>
        <taxon>Chloroflexales</taxon>
        <taxon>Roseiflexineae</taxon>
        <taxon>Roseiflexaceae</taxon>
        <taxon>Kouleothrix</taxon>
    </lineage>
</organism>
<proteinExistence type="predicted"/>
<dbReference type="InterPro" id="IPR002881">
    <property type="entry name" value="DUF58"/>
</dbReference>
<evidence type="ECO:0000313" key="3">
    <source>
        <dbReference type="Proteomes" id="UP000050509"/>
    </source>
</evidence>
<feature type="domain" description="DUF58" evidence="1">
    <location>
        <begin position="1"/>
        <end position="112"/>
    </location>
</feature>